<feature type="transmembrane region" description="Helical" evidence="8">
    <location>
        <begin position="336"/>
        <end position="354"/>
    </location>
</feature>
<protein>
    <submittedName>
        <fullName evidence="9">Spore germination protein</fullName>
    </submittedName>
</protein>
<proteinExistence type="inferred from homology"/>
<feature type="transmembrane region" description="Helical" evidence="8">
    <location>
        <begin position="213"/>
        <end position="238"/>
    </location>
</feature>
<sequence>MVQQISPLQLFIFTIISSFGVSMATLPRFVAEIAREDMGLSVFIAGAAFLTTIWIIARLAAYFPDVTCIEYHCILLGPVLGQAVNIFFTVLVVMVLVMSNRSFAVAGNIYLFDRTPLYVIPVGIMLLLMYIGQYGLMPVLRMQQMIFYTSHMVFLFIILLGLLAIDKNNYLPFLAQGIKPVLKAAIPSWYSYTGTEITIGLLFPFITRQNKVLAWSAAGVIVLTVVYTLITFIVQGILGQQETARMLLPTIIAYRSVELPDTFIERIDAYFLIFWIPVFVACMLNWLYFAVFAISHMLRLEDGRPIAALLVPIVIYLIEALPNFQTADKIGEVLQYGFITLDLFIWPLLLWLAWRRKRREKAC</sequence>
<evidence type="ECO:0000256" key="2">
    <source>
        <dbReference type="ARBA" id="ARBA00007998"/>
    </source>
</evidence>
<organism evidence="9 10">
    <name type="scientific">Sporomusa ovata</name>
    <dbReference type="NCBI Taxonomy" id="2378"/>
    <lineage>
        <taxon>Bacteria</taxon>
        <taxon>Bacillati</taxon>
        <taxon>Bacillota</taxon>
        <taxon>Negativicutes</taxon>
        <taxon>Selenomonadales</taxon>
        <taxon>Sporomusaceae</taxon>
        <taxon>Sporomusa</taxon>
    </lineage>
</organism>
<dbReference type="GO" id="GO:0016020">
    <property type="term" value="C:membrane"/>
    <property type="evidence" value="ECO:0007669"/>
    <property type="project" value="UniProtKB-SubCell"/>
</dbReference>
<dbReference type="Gene3D" id="1.20.1740.10">
    <property type="entry name" value="Amino acid/polyamine transporter I"/>
    <property type="match status" value="1"/>
</dbReference>
<dbReference type="PANTHER" id="PTHR34975">
    <property type="entry name" value="SPORE GERMINATION PROTEIN A2"/>
    <property type="match status" value="1"/>
</dbReference>
<dbReference type="RefSeq" id="WP_021170864.1">
    <property type="nucleotide sequence ID" value="NZ_CTRP01000014.1"/>
</dbReference>
<keyword evidence="4" id="KW-0309">Germination</keyword>
<dbReference type="PANTHER" id="PTHR34975:SF2">
    <property type="entry name" value="SPORE GERMINATION PROTEIN A2"/>
    <property type="match status" value="1"/>
</dbReference>
<comment type="similarity">
    <text evidence="2">Belongs to the amino acid-polyamine-organocation (APC) superfamily. Spore germination protein (SGP) (TC 2.A.3.9) family.</text>
</comment>
<name>A0A0U1L1Q6_9FIRM</name>
<feature type="transmembrane region" description="Helical" evidence="8">
    <location>
        <begin position="189"/>
        <end position="206"/>
    </location>
</feature>
<evidence type="ECO:0000256" key="8">
    <source>
        <dbReference type="SAM" id="Phobius"/>
    </source>
</evidence>
<dbReference type="InterPro" id="IPR004761">
    <property type="entry name" value="Spore_GerAB"/>
</dbReference>
<comment type="subcellular location">
    <subcellularLocation>
        <location evidence="1">Membrane</location>
        <topology evidence="1">Multi-pass membrane protein</topology>
    </subcellularLocation>
</comment>
<feature type="transmembrane region" description="Helical" evidence="8">
    <location>
        <begin position="145"/>
        <end position="165"/>
    </location>
</feature>
<dbReference type="NCBIfam" id="TIGR00912">
    <property type="entry name" value="2A0309"/>
    <property type="match status" value="1"/>
</dbReference>
<keyword evidence="5 8" id="KW-0812">Transmembrane</keyword>
<evidence type="ECO:0000313" key="10">
    <source>
        <dbReference type="Proteomes" id="UP000049855"/>
    </source>
</evidence>
<feature type="transmembrane region" description="Helical" evidence="8">
    <location>
        <begin position="7"/>
        <end position="26"/>
    </location>
</feature>
<gene>
    <name evidence="9" type="ORF">SpAn4DRAFT_0053</name>
</gene>
<keyword evidence="6 8" id="KW-1133">Transmembrane helix</keyword>
<feature type="transmembrane region" description="Helical" evidence="8">
    <location>
        <begin position="269"/>
        <end position="294"/>
    </location>
</feature>
<evidence type="ECO:0000313" key="9">
    <source>
        <dbReference type="EMBL" id="CQR73591.1"/>
    </source>
</evidence>
<keyword evidence="10" id="KW-1185">Reference proteome</keyword>
<dbReference type="Pfam" id="PF03845">
    <property type="entry name" value="Spore_permease"/>
    <property type="match status" value="1"/>
</dbReference>
<evidence type="ECO:0000256" key="6">
    <source>
        <dbReference type="ARBA" id="ARBA00022989"/>
    </source>
</evidence>
<dbReference type="EMBL" id="CTRP01000014">
    <property type="protein sequence ID" value="CQR73591.1"/>
    <property type="molecule type" value="Genomic_DNA"/>
</dbReference>
<evidence type="ECO:0000256" key="4">
    <source>
        <dbReference type="ARBA" id="ARBA00022544"/>
    </source>
</evidence>
<evidence type="ECO:0000256" key="5">
    <source>
        <dbReference type="ARBA" id="ARBA00022692"/>
    </source>
</evidence>
<keyword evidence="3" id="KW-0813">Transport</keyword>
<dbReference type="GO" id="GO:0009847">
    <property type="term" value="P:spore germination"/>
    <property type="evidence" value="ECO:0007669"/>
    <property type="project" value="InterPro"/>
</dbReference>
<evidence type="ECO:0000256" key="1">
    <source>
        <dbReference type="ARBA" id="ARBA00004141"/>
    </source>
</evidence>
<feature type="transmembrane region" description="Helical" evidence="8">
    <location>
        <begin position="117"/>
        <end position="136"/>
    </location>
</feature>
<feature type="transmembrane region" description="Helical" evidence="8">
    <location>
        <begin position="73"/>
        <end position="97"/>
    </location>
</feature>
<evidence type="ECO:0000256" key="3">
    <source>
        <dbReference type="ARBA" id="ARBA00022448"/>
    </source>
</evidence>
<feature type="transmembrane region" description="Helical" evidence="8">
    <location>
        <begin position="38"/>
        <end position="61"/>
    </location>
</feature>
<dbReference type="Proteomes" id="UP000049855">
    <property type="component" value="Unassembled WGS sequence"/>
</dbReference>
<reference evidence="10" key="1">
    <citation type="submission" date="2015-03" db="EMBL/GenBank/DDBJ databases">
        <authorList>
            <person name="Nijsse Bart"/>
        </authorList>
    </citation>
    <scope>NUCLEOTIDE SEQUENCE [LARGE SCALE GENOMIC DNA]</scope>
</reference>
<keyword evidence="7 8" id="KW-0472">Membrane</keyword>
<evidence type="ECO:0000256" key="7">
    <source>
        <dbReference type="ARBA" id="ARBA00023136"/>
    </source>
</evidence>
<dbReference type="AlphaFoldDB" id="A0A0U1L1Q6"/>
<accession>A0A0U1L1Q6</accession>
<feature type="transmembrane region" description="Helical" evidence="8">
    <location>
        <begin position="306"/>
        <end position="324"/>
    </location>
</feature>